<name>A0A2T0ZZ72_9ACTN</name>
<gene>
    <name evidence="8" type="ORF">CLV47_10810</name>
</gene>
<comment type="similarity">
    <text evidence="1">Belongs to the heat shock protein 70 family.</text>
</comment>
<dbReference type="InterPro" id="IPR018181">
    <property type="entry name" value="Heat_shock_70_CS"/>
</dbReference>
<accession>A0A2T0ZZ72</accession>
<keyword evidence="7" id="KW-0812">Transmembrane</keyword>
<evidence type="ECO:0000256" key="2">
    <source>
        <dbReference type="ARBA" id="ARBA00022741"/>
    </source>
</evidence>
<evidence type="ECO:0000256" key="6">
    <source>
        <dbReference type="SAM" id="MobiDB-lite"/>
    </source>
</evidence>
<organism evidence="8 9">
    <name type="scientific">Antricoccus suffuscus</name>
    <dbReference type="NCBI Taxonomy" id="1629062"/>
    <lineage>
        <taxon>Bacteria</taxon>
        <taxon>Bacillati</taxon>
        <taxon>Actinomycetota</taxon>
        <taxon>Actinomycetes</taxon>
        <taxon>Geodermatophilales</taxon>
        <taxon>Antricoccaceae</taxon>
        <taxon>Antricoccus</taxon>
    </lineage>
</organism>
<dbReference type="PROSITE" id="PS01036">
    <property type="entry name" value="HSP70_3"/>
    <property type="match status" value="1"/>
</dbReference>
<keyword evidence="7" id="KW-0472">Membrane</keyword>
<dbReference type="GO" id="GO:0005524">
    <property type="term" value="F:ATP binding"/>
    <property type="evidence" value="ECO:0007669"/>
    <property type="project" value="UniProtKB-KW"/>
</dbReference>
<dbReference type="Gene3D" id="3.30.420.40">
    <property type="match status" value="2"/>
</dbReference>
<sequence>MRVLAVDFGTSNTVAAVSVDGAPPRVLAIDGKPLLPSSIYLADDGSIAVGSDAERQARLDPSRFEPNPKRRIDDGEMLLGTDVIPVQRAIAAVFSRVLQEFRRQFGNANPDVVRLTHPARWRQTRKDVLIAACKEAGLSDNPILVPEPVGAATHFATQGGHQMPPGAALAVYDLGGGTFDVAIVQKRDAGFEVIAEAGIPDLGGLDFDHAILEYIGRVEGESHAEDWARLNRPTDTESRRKQRALAVDVREGKEALSRHPHTDIALSSPFKDVHLTRSEFEEMIRSNLTRSVELLATTISEANFTSKDLMGVYLVGGSSRVPLVARLIQEGMGITPSTLDQPESTVVTGALYLNVGPRPGTAPQARPMPGMPPGQRPNTGGAPAQQQPASGGVPAQARGPMGGATQRVNPADLPAVRTVRPQQRPAPGNVRRLPGPNAYGATRPPTGATSSPGPTQRPPVERPRTAAGPQRPPTGNSPMSNPSMRPGSGSTQAHRPPTGPISTPISAPRNLVGTGSGPMGGQRQQDMTRPAGSAPNQQLQTTNWKPMIWAIIFAAVAILIAILIANI</sequence>
<dbReference type="RefSeq" id="WP_170111035.1">
    <property type="nucleotide sequence ID" value="NZ_PVUE01000008.1"/>
</dbReference>
<dbReference type="PRINTS" id="PR00301">
    <property type="entry name" value="HEATSHOCK70"/>
</dbReference>
<dbReference type="AlphaFoldDB" id="A0A2T0ZZ72"/>
<feature type="transmembrane region" description="Helical" evidence="7">
    <location>
        <begin position="547"/>
        <end position="565"/>
    </location>
</feature>
<evidence type="ECO:0000256" key="7">
    <source>
        <dbReference type="SAM" id="Phobius"/>
    </source>
</evidence>
<evidence type="ECO:0000256" key="4">
    <source>
        <dbReference type="ARBA" id="ARBA00023016"/>
    </source>
</evidence>
<evidence type="ECO:0000256" key="1">
    <source>
        <dbReference type="ARBA" id="ARBA00007381"/>
    </source>
</evidence>
<keyword evidence="9" id="KW-1185">Reference proteome</keyword>
<reference evidence="8 9" key="1">
    <citation type="submission" date="2018-03" db="EMBL/GenBank/DDBJ databases">
        <title>Genomic Encyclopedia of Archaeal and Bacterial Type Strains, Phase II (KMG-II): from individual species to whole genera.</title>
        <authorList>
            <person name="Goeker M."/>
        </authorList>
    </citation>
    <scope>NUCLEOTIDE SEQUENCE [LARGE SCALE GENOMIC DNA]</scope>
    <source>
        <strain evidence="8 9">DSM 100065</strain>
    </source>
</reference>
<comment type="caution">
    <text evidence="8">The sequence shown here is derived from an EMBL/GenBank/DDBJ whole genome shotgun (WGS) entry which is preliminary data.</text>
</comment>
<keyword evidence="7" id="KW-1133">Transmembrane helix</keyword>
<proteinExistence type="inferred from homology"/>
<feature type="compositionally biased region" description="Polar residues" evidence="6">
    <location>
        <begin position="473"/>
        <end position="493"/>
    </location>
</feature>
<dbReference type="PANTHER" id="PTHR42749">
    <property type="entry name" value="CELL SHAPE-DETERMINING PROTEIN MREB"/>
    <property type="match status" value="1"/>
</dbReference>
<dbReference type="GO" id="GO:0140662">
    <property type="term" value="F:ATP-dependent protein folding chaperone"/>
    <property type="evidence" value="ECO:0007669"/>
    <property type="project" value="InterPro"/>
</dbReference>
<protein>
    <submittedName>
        <fullName evidence="8">Hsp70 protein</fullName>
    </submittedName>
</protein>
<dbReference type="InterPro" id="IPR043129">
    <property type="entry name" value="ATPase_NBD"/>
</dbReference>
<evidence type="ECO:0000313" key="9">
    <source>
        <dbReference type="Proteomes" id="UP000237752"/>
    </source>
</evidence>
<keyword evidence="4" id="KW-0346">Stress response</keyword>
<dbReference type="SUPFAM" id="SSF53067">
    <property type="entry name" value="Actin-like ATPase domain"/>
    <property type="match status" value="2"/>
</dbReference>
<dbReference type="Pfam" id="PF00012">
    <property type="entry name" value="HSP70"/>
    <property type="match status" value="1"/>
</dbReference>
<dbReference type="InterPro" id="IPR013126">
    <property type="entry name" value="Hsp_70_fam"/>
</dbReference>
<dbReference type="Gene3D" id="3.90.640.10">
    <property type="entry name" value="Actin, Chain A, domain 4"/>
    <property type="match status" value="1"/>
</dbReference>
<evidence type="ECO:0000256" key="3">
    <source>
        <dbReference type="ARBA" id="ARBA00022840"/>
    </source>
</evidence>
<evidence type="ECO:0000256" key="5">
    <source>
        <dbReference type="ARBA" id="ARBA00023186"/>
    </source>
</evidence>
<dbReference type="Proteomes" id="UP000237752">
    <property type="component" value="Unassembled WGS sequence"/>
</dbReference>
<keyword evidence="3" id="KW-0067">ATP-binding</keyword>
<keyword evidence="5" id="KW-0143">Chaperone</keyword>
<dbReference type="PANTHER" id="PTHR42749:SF1">
    <property type="entry name" value="CELL SHAPE-DETERMINING PROTEIN MREB"/>
    <property type="match status" value="1"/>
</dbReference>
<evidence type="ECO:0000313" key="8">
    <source>
        <dbReference type="EMBL" id="PRZ41651.1"/>
    </source>
</evidence>
<keyword evidence="2" id="KW-0547">Nucleotide-binding</keyword>
<feature type="region of interest" description="Disordered" evidence="6">
    <location>
        <begin position="355"/>
        <end position="537"/>
    </location>
</feature>
<feature type="compositionally biased region" description="Low complexity" evidence="6">
    <location>
        <begin position="441"/>
        <end position="454"/>
    </location>
</feature>
<dbReference type="EMBL" id="PVUE01000008">
    <property type="protein sequence ID" value="PRZ41651.1"/>
    <property type="molecule type" value="Genomic_DNA"/>
</dbReference>